<name>A0A511UW95_9BACI</name>
<dbReference type="Pfam" id="PF02588">
    <property type="entry name" value="YitT_membrane"/>
    <property type="match status" value="1"/>
</dbReference>
<dbReference type="InterPro" id="IPR003740">
    <property type="entry name" value="YitT"/>
</dbReference>
<dbReference type="Pfam" id="PF10035">
    <property type="entry name" value="DUF2179"/>
    <property type="match status" value="1"/>
</dbReference>
<dbReference type="Proteomes" id="UP000321491">
    <property type="component" value="Unassembled WGS sequence"/>
</dbReference>
<comment type="caution">
    <text evidence="8">The sequence shown here is derived from an EMBL/GenBank/DDBJ whole genome shotgun (WGS) entry which is preliminary data.</text>
</comment>
<dbReference type="PIRSF" id="PIRSF006483">
    <property type="entry name" value="Membrane_protein_YitT"/>
    <property type="match status" value="1"/>
</dbReference>
<evidence type="ECO:0000259" key="7">
    <source>
        <dbReference type="Pfam" id="PF10035"/>
    </source>
</evidence>
<feature type="transmembrane region" description="Helical" evidence="6">
    <location>
        <begin position="74"/>
        <end position="93"/>
    </location>
</feature>
<evidence type="ECO:0000313" key="9">
    <source>
        <dbReference type="Proteomes" id="UP000321491"/>
    </source>
</evidence>
<feature type="transmembrane region" description="Helical" evidence="6">
    <location>
        <begin position="105"/>
        <end position="125"/>
    </location>
</feature>
<comment type="subcellular location">
    <subcellularLocation>
        <location evidence="1">Cell membrane</location>
        <topology evidence="1">Multi-pass membrane protein</topology>
    </subcellularLocation>
</comment>
<dbReference type="PANTHER" id="PTHR33545">
    <property type="entry name" value="UPF0750 MEMBRANE PROTEIN YITT-RELATED"/>
    <property type="match status" value="1"/>
</dbReference>
<proteinExistence type="predicted"/>
<dbReference type="EMBL" id="BJXW01000004">
    <property type="protein sequence ID" value="GEN30018.1"/>
    <property type="molecule type" value="Genomic_DNA"/>
</dbReference>
<protein>
    <submittedName>
        <fullName evidence="8">Membrane protein</fullName>
    </submittedName>
</protein>
<dbReference type="InterPro" id="IPR051461">
    <property type="entry name" value="UPF0750_membrane"/>
</dbReference>
<dbReference type="AlphaFoldDB" id="A0A511UW95"/>
<gene>
    <name evidence="8" type="ORF">CQU01_02560</name>
</gene>
<evidence type="ECO:0000256" key="1">
    <source>
        <dbReference type="ARBA" id="ARBA00004651"/>
    </source>
</evidence>
<dbReference type="GO" id="GO:0005886">
    <property type="term" value="C:plasma membrane"/>
    <property type="evidence" value="ECO:0007669"/>
    <property type="project" value="UniProtKB-SubCell"/>
</dbReference>
<evidence type="ECO:0000256" key="2">
    <source>
        <dbReference type="ARBA" id="ARBA00022475"/>
    </source>
</evidence>
<dbReference type="InterPro" id="IPR019264">
    <property type="entry name" value="DUF2179"/>
</dbReference>
<reference evidence="8 9" key="1">
    <citation type="submission" date="2019-07" db="EMBL/GenBank/DDBJ databases">
        <title>Whole genome shotgun sequence of Cerasibacillus quisquiliarum NBRC 102429.</title>
        <authorList>
            <person name="Hosoyama A."/>
            <person name="Uohara A."/>
            <person name="Ohji S."/>
            <person name="Ichikawa N."/>
        </authorList>
    </citation>
    <scope>NUCLEOTIDE SEQUENCE [LARGE SCALE GENOMIC DNA]</scope>
    <source>
        <strain evidence="8 9">NBRC 102429</strain>
    </source>
</reference>
<dbReference type="InterPro" id="IPR015867">
    <property type="entry name" value="N-reg_PII/ATP_PRibTrfase_C"/>
</dbReference>
<feature type="transmembrane region" description="Helical" evidence="6">
    <location>
        <begin position="7"/>
        <end position="27"/>
    </location>
</feature>
<dbReference type="PANTHER" id="PTHR33545:SF4">
    <property type="entry name" value="UPF0750 MEMBRANE PROTEIN YXKD"/>
    <property type="match status" value="1"/>
</dbReference>
<evidence type="ECO:0000256" key="4">
    <source>
        <dbReference type="ARBA" id="ARBA00022989"/>
    </source>
</evidence>
<accession>A0A511UW95</accession>
<organism evidence="8 9">
    <name type="scientific">Cerasibacillus quisquiliarum</name>
    <dbReference type="NCBI Taxonomy" id="227865"/>
    <lineage>
        <taxon>Bacteria</taxon>
        <taxon>Bacillati</taxon>
        <taxon>Bacillota</taxon>
        <taxon>Bacilli</taxon>
        <taxon>Bacillales</taxon>
        <taxon>Bacillaceae</taxon>
        <taxon>Cerasibacillus</taxon>
    </lineage>
</organism>
<sequence>MAKTVRDMALVIIGSFIFAFGINYFAIPNRLSEGGVIGITMITYYLFTWSPGIVNFVLNATLLAIGYKYFSKRTMFYTIISIIFSSIFLHYTVDIGKGINDDTLLAALFAGVTVGFGLGLIFRAGGTSGGSAILAQLGNQFLGWSVGKGMLIMDILVIFSSAFIIGQEKAMYTLVSVYVGAKIIDVVIEGANTRIAVLIISAKPEQILTEVTDKMARGLTVLEGKGGYSKMNKEVLYIVINKQEIVQLKKIIEEIDPNAYITTHNVQEIGRAGYKGAK</sequence>
<feature type="transmembrane region" description="Helical" evidence="6">
    <location>
        <begin position="47"/>
        <end position="67"/>
    </location>
</feature>
<keyword evidence="2" id="KW-1003">Cell membrane</keyword>
<keyword evidence="5 6" id="KW-0472">Membrane</keyword>
<dbReference type="OrthoDB" id="1758221at2"/>
<keyword evidence="9" id="KW-1185">Reference proteome</keyword>
<feature type="transmembrane region" description="Helical" evidence="6">
    <location>
        <begin position="146"/>
        <end position="166"/>
    </location>
</feature>
<evidence type="ECO:0000313" key="8">
    <source>
        <dbReference type="EMBL" id="GEN30018.1"/>
    </source>
</evidence>
<dbReference type="Gene3D" id="3.30.70.120">
    <property type="match status" value="1"/>
</dbReference>
<dbReference type="CDD" id="cd16380">
    <property type="entry name" value="YitT_C"/>
    <property type="match status" value="1"/>
</dbReference>
<keyword evidence="3 6" id="KW-0812">Transmembrane</keyword>
<keyword evidence="4 6" id="KW-1133">Transmembrane helix</keyword>
<dbReference type="RefSeq" id="WP_146934794.1">
    <property type="nucleotide sequence ID" value="NZ_BJXW01000004.1"/>
</dbReference>
<evidence type="ECO:0000256" key="6">
    <source>
        <dbReference type="SAM" id="Phobius"/>
    </source>
</evidence>
<evidence type="ECO:0000256" key="3">
    <source>
        <dbReference type="ARBA" id="ARBA00022692"/>
    </source>
</evidence>
<feature type="domain" description="DUF2179" evidence="7">
    <location>
        <begin position="217"/>
        <end position="269"/>
    </location>
</feature>
<evidence type="ECO:0000256" key="5">
    <source>
        <dbReference type="ARBA" id="ARBA00023136"/>
    </source>
</evidence>